<dbReference type="InterPro" id="IPR028994">
    <property type="entry name" value="Integrin_alpha_N"/>
</dbReference>
<keyword evidence="9 16" id="KW-1133">Transmembrane helix</keyword>
<dbReference type="InterPro" id="IPR002035">
    <property type="entry name" value="VWF_A"/>
</dbReference>
<name>A0A3P9L1Q5_ORYLA</name>
<protein>
    <recommendedName>
        <fullName evidence="17">VWFA domain-containing protein</fullName>
    </recommendedName>
</protein>
<reference key="1">
    <citation type="journal article" date="2007" name="Nature">
        <title>The medaka draft genome and insights into vertebrate genome evolution.</title>
        <authorList>
            <person name="Kasahara M."/>
            <person name="Naruse K."/>
            <person name="Sasaki S."/>
            <person name="Nakatani Y."/>
            <person name="Qu W."/>
            <person name="Ahsan B."/>
            <person name="Yamada T."/>
            <person name="Nagayasu Y."/>
            <person name="Doi K."/>
            <person name="Kasai Y."/>
            <person name="Jindo T."/>
            <person name="Kobayashi D."/>
            <person name="Shimada A."/>
            <person name="Toyoda A."/>
            <person name="Kuroki Y."/>
            <person name="Fujiyama A."/>
            <person name="Sasaki T."/>
            <person name="Shimizu A."/>
            <person name="Asakawa S."/>
            <person name="Shimizu N."/>
            <person name="Hashimoto S."/>
            <person name="Yang J."/>
            <person name="Lee Y."/>
            <person name="Matsushima K."/>
            <person name="Sugano S."/>
            <person name="Sakaizumi M."/>
            <person name="Narita T."/>
            <person name="Ohishi K."/>
            <person name="Haga S."/>
            <person name="Ohta F."/>
            <person name="Nomoto H."/>
            <person name="Nogata K."/>
            <person name="Morishita T."/>
            <person name="Endo T."/>
            <person name="Shin-I T."/>
            <person name="Takeda H."/>
            <person name="Morishita S."/>
            <person name="Kohara Y."/>
        </authorList>
    </citation>
    <scope>NUCLEOTIDE SEQUENCE [LARGE SCALE GENOMIC DNA]</scope>
    <source>
        <strain>Hd-rR</strain>
    </source>
</reference>
<evidence type="ECO:0000256" key="1">
    <source>
        <dbReference type="ARBA" id="ARBA00004479"/>
    </source>
</evidence>
<organism evidence="18 19">
    <name type="scientific">Oryzias latipes</name>
    <name type="common">Japanese rice fish</name>
    <name type="synonym">Japanese killifish</name>
    <dbReference type="NCBI Taxonomy" id="8090"/>
    <lineage>
        <taxon>Eukaryota</taxon>
        <taxon>Metazoa</taxon>
        <taxon>Chordata</taxon>
        <taxon>Craniata</taxon>
        <taxon>Vertebrata</taxon>
        <taxon>Euteleostomi</taxon>
        <taxon>Actinopterygii</taxon>
        <taxon>Neopterygii</taxon>
        <taxon>Teleostei</taxon>
        <taxon>Neoteleostei</taxon>
        <taxon>Acanthomorphata</taxon>
        <taxon>Ovalentaria</taxon>
        <taxon>Atherinomorphae</taxon>
        <taxon>Beloniformes</taxon>
        <taxon>Adrianichthyidae</taxon>
        <taxon>Oryziinae</taxon>
        <taxon>Oryzias</taxon>
    </lineage>
</organism>
<dbReference type="Gene3D" id="2.130.10.130">
    <property type="entry name" value="Integrin alpha, N-terminal"/>
    <property type="match status" value="1"/>
</dbReference>
<dbReference type="Gene3D" id="2.60.40.1530">
    <property type="entry name" value="ntegrin, alpha v. Chain A, domain 4"/>
    <property type="match status" value="1"/>
</dbReference>
<evidence type="ECO:0000256" key="8">
    <source>
        <dbReference type="ARBA" id="ARBA00022889"/>
    </source>
</evidence>
<keyword evidence="14" id="KW-0325">Glycoprotein</keyword>
<dbReference type="InterPro" id="IPR018184">
    <property type="entry name" value="Integrin_alpha_C_CS"/>
</dbReference>
<feature type="repeat" description="FG-GAP" evidence="15">
    <location>
        <begin position="564"/>
        <end position="625"/>
    </location>
</feature>
<evidence type="ECO:0000313" key="18">
    <source>
        <dbReference type="Ensembl" id="ENSORLP00020014522.1"/>
    </source>
</evidence>
<dbReference type="GO" id="GO:0008305">
    <property type="term" value="C:integrin complex"/>
    <property type="evidence" value="ECO:0007669"/>
    <property type="project" value="InterPro"/>
</dbReference>
<comment type="similarity">
    <text evidence="2 16">Belongs to the integrin alpha chain family.</text>
</comment>
<dbReference type="Pfam" id="PF21520">
    <property type="entry name" value="ITGAX-like_Ig_3"/>
    <property type="match status" value="1"/>
</dbReference>
<dbReference type="Proteomes" id="UP000265180">
    <property type="component" value="Chromosome 19"/>
</dbReference>
<dbReference type="GO" id="GO:0007155">
    <property type="term" value="P:cell adhesion"/>
    <property type="evidence" value="ECO:0007669"/>
    <property type="project" value="UniProtKB-KW"/>
</dbReference>
<evidence type="ECO:0000256" key="11">
    <source>
        <dbReference type="ARBA" id="ARBA00023136"/>
    </source>
</evidence>
<evidence type="ECO:0000256" key="10">
    <source>
        <dbReference type="ARBA" id="ARBA00023037"/>
    </source>
</evidence>
<keyword evidence="5" id="KW-0732">Signal</keyword>
<dbReference type="PROSITE" id="PS51470">
    <property type="entry name" value="FG_GAP"/>
    <property type="match status" value="3"/>
</dbReference>
<dbReference type="InterPro" id="IPR013519">
    <property type="entry name" value="Int_alpha_beta-p"/>
</dbReference>
<dbReference type="Pfam" id="PF08441">
    <property type="entry name" value="Integrin_A_Ig_1"/>
    <property type="match status" value="1"/>
</dbReference>
<feature type="transmembrane region" description="Helical" evidence="16">
    <location>
        <begin position="1080"/>
        <end position="1099"/>
    </location>
</feature>
<dbReference type="SMART" id="SM00327">
    <property type="entry name" value="VWA"/>
    <property type="match status" value="1"/>
</dbReference>
<dbReference type="InterPro" id="IPR048285">
    <property type="entry name" value="Integrin_alpha_Ig-like_2"/>
</dbReference>
<evidence type="ECO:0000256" key="4">
    <source>
        <dbReference type="ARBA" id="ARBA00022723"/>
    </source>
</evidence>
<reference evidence="18 19" key="2">
    <citation type="submission" date="2017-04" db="EMBL/GenBank/DDBJ databases">
        <title>CpG methylation of centromeres and impact of large insertions on vertebrate speciation.</title>
        <authorList>
            <person name="Ichikawa K."/>
            <person name="Yoshimura J."/>
            <person name="Morishita S."/>
        </authorList>
    </citation>
    <scope>NUCLEOTIDE SEQUENCE</scope>
    <source>
        <strain evidence="18 19">HNI</strain>
    </source>
</reference>
<keyword evidence="10 16" id="KW-0401">Integrin</keyword>
<keyword evidence="6" id="KW-0677">Repeat</keyword>
<dbReference type="PROSITE" id="PS00242">
    <property type="entry name" value="INTEGRIN_ALPHA"/>
    <property type="match status" value="1"/>
</dbReference>
<dbReference type="Pfam" id="PF00092">
    <property type="entry name" value="VWA"/>
    <property type="match status" value="1"/>
</dbReference>
<reference evidence="18" key="3">
    <citation type="submission" date="2025-08" db="UniProtKB">
        <authorList>
            <consortium name="Ensembl"/>
        </authorList>
    </citation>
    <scope>IDENTIFICATION</scope>
    <source>
        <strain evidence="18">HNI</strain>
    </source>
</reference>
<keyword evidence="3 16" id="KW-0812">Transmembrane</keyword>
<evidence type="ECO:0000256" key="7">
    <source>
        <dbReference type="ARBA" id="ARBA00022837"/>
    </source>
</evidence>
<dbReference type="GO" id="GO:0046872">
    <property type="term" value="F:metal ion binding"/>
    <property type="evidence" value="ECO:0007669"/>
    <property type="project" value="UniProtKB-KW"/>
</dbReference>
<accession>A0A3P9L1Q5</accession>
<dbReference type="Pfam" id="PF20805">
    <property type="entry name" value="Integrin_A_Ig_2"/>
    <property type="match status" value="1"/>
</dbReference>
<dbReference type="AlphaFoldDB" id="A0A3P9L1Q5"/>
<keyword evidence="4" id="KW-0479">Metal-binding</keyword>
<proteinExistence type="inferred from homology"/>
<evidence type="ECO:0000256" key="3">
    <source>
        <dbReference type="ARBA" id="ARBA00022692"/>
    </source>
</evidence>
<dbReference type="Ensembl" id="ENSORLT00020022308.1">
    <property type="protein sequence ID" value="ENSORLP00020014522.1"/>
    <property type="gene ID" value="ENSORLG00020015534.1"/>
</dbReference>
<dbReference type="Gene3D" id="1.20.5.930">
    <property type="entry name" value="Bicelle-embedded integrin alpha(iib) transmembrane segment"/>
    <property type="match status" value="1"/>
</dbReference>
<keyword evidence="7" id="KW-0106">Calcium</keyword>
<dbReference type="SUPFAM" id="SSF53300">
    <property type="entry name" value="vWA-like"/>
    <property type="match status" value="1"/>
</dbReference>
<evidence type="ECO:0000313" key="19">
    <source>
        <dbReference type="Proteomes" id="UP000265180"/>
    </source>
</evidence>
<evidence type="ECO:0000256" key="14">
    <source>
        <dbReference type="ARBA" id="ARBA00023180"/>
    </source>
</evidence>
<evidence type="ECO:0000256" key="2">
    <source>
        <dbReference type="ARBA" id="ARBA00008054"/>
    </source>
</evidence>
<evidence type="ECO:0000256" key="15">
    <source>
        <dbReference type="PROSITE-ProRule" id="PRU00803"/>
    </source>
</evidence>
<dbReference type="InterPro" id="IPR048633">
    <property type="entry name" value="ITGAX-like_Ig_3"/>
</dbReference>
<evidence type="ECO:0000256" key="6">
    <source>
        <dbReference type="ARBA" id="ARBA00022737"/>
    </source>
</evidence>
<dbReference type="SMART" id="SM00191">
    <property type="entry name" value="Int_alpha"/>
    <property type="match status" value="4"/>
</dbReference>
<dbReference type="PRINTS" id="PR01185">
    <property type="entry name" value="INTEGRINA"/>
</dbReference>
<evidence type="ECO:0000256" key="5">
    <source>
        <dbReference type="ARBA" id="ARBA00022729"/>
    </source>
</evidence>
<dbReference type="Gene3D" id="3.40.50.410">
    <property type="entry name" value="von Willebrand factor, type A domain"/>
    <property type="match status" value="1"/>
</dbReference>
<dbReference type="InterPro" id="IPR032695">
    <property type="entry name" value="Integrin_dom_sf"/>
</dbReference>
<evidence type="ECO:0000256" key="16">
    <source>
        <dbReference type="RuleBase" id="RU003762"/>
    </source>
</evidence>
<dbReference type="GO" id="GO:0007229">
    <property type="term" value="P:integrin-mediated signaling pathway"/>
    <property type="evidence" value="ECO:0007669"/>
    <property type="project" value="UniProtKB-KW"/>
</dbReference>
<evidence type="ECO:0000256" key="13">
    <source>
        <dbReference type="ARBA" id="ARBA00023170"/>
    </source>
</evidence>
<dbReference type="PRINTS" id="PR00453">
    <property type="entry name" value="VWFADOMAIN"/>
</dbReference>
<sequence length="1120" mass="123578">MDWIIIVTVYCSAVKVSLSSSVDPGAWKSLNNTAEGFGYQVAQRKSGLLVSAPFEQVSSTERGRLFSCSPEGCQPTSVLVPENAVNLSLGLNMISNPEDQSTMICGPSVATECKLVTLYSGLCIQVDKNNIYERHMPDKMEDCGESDIAFLLDGSGSVLPEDFVTVKTFVKNLMDSLNQKGTKFAIAQFSKKEQFTIHYNFKTFPTYNWNETIHGIQHLRGQTYTAAAIKSLVEDLFTPAGGSRPDAKKILIVITDGKSSDPEDLPAALAEAEKKNITRFAIGVGSDFEETEAKEELNSIASPPPENHTFLVKDFNALEKMRNSLEFKIFSIEGSKNGTKLTTELSQEGFSMAFVPGGVLMGTVGANEWRGGYREYKDDGMMLGSYEPMDLEQDSYLGYSMVIAKNKTDILTILGAPRYQHIGAVDVVLKRKLQKRIHPEESQVGQYFGAVTCAMDVDGDYVTDLILISAPMYKEADREGRVYVCTLVDKDVDCHFNTASSPIVLKGDVSKVARFGSSLAVLPDLNIDGFKDLAIGAPLEDNGEGSVYIFLSNWSRSINPSFSQRIAASQVQSGLKFFGISISQQSFDQNGDGLPDLAVGSKGTVVLLRSTPVVMVNAEVSFSPVKIPVPSDDCSTPLNSIFKVCFTMTKVSAVTTAKALINYNLTLDSTRKIPNNRAYVHEKEQRNHVSGSVNLDLSKPECTDLHVFIKPCPEDALNPLRNELQFTYYGLESETNLKPGLDKRSQTTTYHLLEFEQNCGEDKKCVDNLKVDFDFSSSFVKVGIDELLNITVSLENRGENSNNTQVILTYPARMSYRMSTALKGRIECKSSDSEGGVTRGITICTVNKPIFQDKAMFNVSYGIGTNSQLGRRIFVTANATSGNAEHSNSSELYRKKEIGVKYSILVTFDSSSTYSNFTFGKKNEPKPFNQSIVVTNNYRALNLTVVLKIPVKVGEQDIWTDSQSLQIPHCEKGKEEEPAVSDFVAQIKKHKRVNCSVATCSVFKCNAFMKKTDKRMFTISASLSSGWIDQIGLPDAKFLLNSMASLEYDKDAFVLRTKSFAREIEAEVEVYSEPNFIKEIIGGSLGGFFFLILVTVGLYKVGFFKRKYNGMTEESAALNE</sequence>
<dbReference type="SUPFAM" id="SSF69318">
    <property type="entry name" value="Integrin alpha N-terminal domain"/>
    <property type="match status" value="1"/>
</dbReference>
<dbReference type="Gene3D" id="2.60.40.1460">
    <property type="entry name" value="Integrin domains. Chain A, domain 2"/>
    <property type="match status" value="1"/>
</dbReference>
<dbReference type="PANTHER" id="PTHR23220">
    <property type="entry name" value="INTEGRIN ALPHA"/>
    <property type="match status" value="1"/>
</dbReference>
<dbReference type="SUPFAM" id="SSF69179">
    <property type="entry name" value="Integrin domains"/>
    <property type="match status" value="2"/>
</dbReference>
<keyword evidence="11 16" id="KW-0472">Membrane</keyword>
<dbReference type="PROSITE" id="PS50234">
    <property type="entry name" value="VWFA"/>
    <property type="match status" value="1"/>
</dbReference>
<feature type="repeat" description="FG-GAP" evidence="15">
    <location>
        <begin position="434"/>
        <end position="494"/>
    </location>
</feature>
<keyword evidence="13 16" id="KW-0675">Receptor</keyword>
<dbReference type="InterPro" id="IPR013649">
    <property type="entry name" value="Integrin_alpha_Ig-like_1"/>
</dbReference>
<keyword evidence="12" id="KW-1015">Disulfide bond</keyword>
<keyword evidence="8 16" id="KW-0130">Cell adhesion</keyword>
<feature type="domain" description="VWFA" evidence="17">
    <location>
        <begin position="147"/>
        <end position="325"/>
    </location>
</feature>
<evidence type="ECO:0000256" key="9">
    <source>
        <dbReference type="ARBA" id="ARBA00022989"/>
    </source>
</evidence>
<feature type="repeat" description="FG-GAP" evidence="15">
    <location>
        <begin position="501"/>
        <end position="559"/>
    </location>
</feature>
<dbReference type="Pfam" id="PF01839">
    <property type="entry name" value="FG-GAP"/>
    <property type="match status" value="1"/>
</dbReference>
<dbReference type="InterPro" id="IPR036465">
    <property type="entry name" value="vWFA_dom_sf"/>
</dbReference>
<evidence type="ECO:0000256" key="12">
    <source>
        <dbReference type="ARBA" id="ARBA00023157"/>
    </source>
</evidence>
<comment type="subcellular location">
    <subcellularLocation>
        <location evidence="1 16">Membrane</location>
        <topology evidence="1 16">Single-pass type I membrane protein</topology>
    </subcellularLocation>
</comment>
<dbReference type="Gene3D" id="2.60.40.1510">
    <property type="entry name" value="ntegrin, alpha v. Chain A, domain 3"/>
    <property type="match status" value="1"/>
</dbReference>
<reference evidence="18" key="4">
    <citation type="submission" date="2025-09" db="UniProtKB">
        <authorList>
            <consortium name="Ensembl"/>
        </authorList>
    </citation>
    <scope>IDENTIFICATION</scope>
    <source>
        <strain evidence="18">HNI</strain>
    </source>
</reference>
<evidence type="ECO:0000259" key="17">
    <source>
        <dbReference type="PROSITE" id="PS50234"/>
    </source>
</evidence>
<dbReference type="InterPro" id="IPR000413">
    <property type="entry name" value="Integrin_alpha"/>
</dbReference>
<dbReference type="InterPro" id="IPR013517">
    <property type="entry name" value="FG-GAP"/>
</dbReference>
<dbReference type="PANTHER" id="PTHR23220:SF118">
    <property type="entry name" value="INTEGRIN ALPHA-X"/>
    <property type="match status" value="1"/>
</dbReference>